<organism evidence="2 3">
    <name type="scientific">Letharia lupina</name>
    <dbReference type="NCBI Taxonomy" id="560253"/>
    <lineage>
        <taxon>Eukaryota</taxon>
        <taxon>Fungi</taxon>
        <taxon>Dikarya</taxon>
        <taxon>Ascomycota</taxon>
        <taxon>Pezizomycotina</taxon>
        <taxon>Lecanoromycetes</taxon>
        <taxon>OSLEUM clade</taxon>
        <taxon>Lecanoromycetidae</taxon>
        <taxon>Lecanorales</taxon>
        <taxon>Lecanorineae</taxon>
        <taxon>Parmeliaceae</taxon>
        <taxon>Letharia</taxon>
    </lineage>
</organism>
<feature type="transmembrane region" description="Helical" evidence="1">
    <location>
        <begin position="20"/>
        <end position="37"/>
    </location>
</feature>
<evidence type="ECO:0000313" key="2">
    <source>
        <dbReference type="EMBL" id="KAF6226151.1"/>
    </source>
</evidence>
<evidence type="ECO:0000256" key="1">
    <source>
        <dbReference type="SAM" id="Phobius"/>
    </source>
</evidence>
<keyword evidence="1" id="KW-1133">Transmembrane helix</keyword>
<evidence type="ECO:0000313" key="3">
    <source>
        <dbReference type="Proteomes" id="UP000593566"/>
    </source>
</evidence>
<proteinExistence type="predicted"/>
<keyword evidence="1" id="KW-0812">Transmembrane</keyword>
<keyword evidence="3" id="KW-1185">Reference proteome</keyword>
<dbReference type="Proteomes" id="UP000593566">
    <property type="component" value="Unassembled WGS sequence"/>
</dbReference>
<dbReference type="RefSeq" id="XP_037154704.1">
    <property type="nucleotide sequence ID" value="XM_037299878.1"/>
</dbReference>
<keyword evidence="1" id="KW-0472">Membrane</keyword>
<dbReference type="AlphaFoldDB" id="A0A8H6CMW8"/>
<feature type="transmembrane region" description="Helical" evidence="1">
    <location>
        <begin position="61"/>
        <end position="80"/>
    </location>
</feature>
<accession>A0A8H6CMW8</accession>
<sequence>MALSQVMKRPRKLLQDSSQTLCRALGLNVIFSFFVFLRHKAVGKGYTEPTKIAIRRSRTAALLRALIHIVPVGVALWEIVLNWNTYFVGYAIYNQAYYQFGAKIHEIAIEASLSAVIFSYVRYELMLGDGIPFGALFSGLQVSQASYLWSMEFWGTVRSKNISLKSKLRLLVVVTASVFLAAVAGPTNASELPMQCLNANTSDIYTFACPSHGWEAVQDFIYTTMNTLDPKYLALIEVVGLPEWVEVTGHGSLRHLVLDTVISVQEGYDPDPIVGTTQQSVIADALTETGNLWTTFIANISTRGHGSVLQQLDAVHTIKNGYYQPYTIASCATDVIHGPHDDSAVAFPVPPADSMLNRTEYNDSILDVYSFVYPGITKNQILGTPGSLEESRLRWVELPQDPFNGSAIGAVILLPRSTLNSTQEFLVCNLGAGWGSSIINTSSFAGGTTFTTSVVDLSAIEQYENPPEANQSSPYYERPPRAESLAKTIVSQFNLPFFPEKPIIVTEVWANYLNPFIPALNTTVIDTLMSTHAPVGELSSEEQIGTAKWALAGLLANGLASIGATSTLQGNLKTVVKSDGSSEWAGDYWFSGKGDVFTVDPEESKDWVKLRVDSTVNGYAYNIRGASPKVAISFLLAYCITALSHILYAGISGISSTCWDSIGEVTALAMNSTPTTLLKNTCAGIMELNIFKLPVRVLAIRDDEGDGEHLELVFGNVDEKDVRGTPIKPNRVYGTLPKLAKEQKSE</sequence>
<name>A0A8H6CMW8_9LECA</name>
<dbReference type="GeneID" id="59337412"/>
<protein>
    <submittedName>
        <fullName evidence="2">Uncharacterized protein</fullName>
    </submittedName>
</protein>
<gene>
    <name evidence="2" type="ORF">HO133_009017</name>
</gene>
<feature type="transmembrane region" description="Helical" evidence="1">
    <location>
        <begin position="170"/>
        <end position="189"/>
    </location>
</feature>
<dbReference type="EMBL" id="JACCJB010000006">
    <property type="protein sequence ID" value="KAF6226151.1"/>
    <property type="molecule type" value="Genomic_DNA"/>
</dbReference>
<reference evidence="2 3" key="1">
    <citation type="journal article" date="2020" name="Genomics">
        <title>Complete, high-quality genomes from long-read metagenomic sequencing of two wolf lichen thalli reveals enigmatic genome architecture.</title>
        <authorList>
            <person name="McKenzie S.K."/>
            <person name="Walston R.F."/>
            <person name="Allen J.L."/>
        </authorList>
    </citation>
    <scope>NUCLEOTIDE SEQUENCE [LARGE SCALE GENOMIC DNA]</scope>
    <source>
        <strain evidence="2">WasteWater1</strain>
    </source>
</reference>
<comment type="caution">
    <text evidence="2">The sequence shown here is derived from an EMBL/GenBank/DDBJ whole genome shotgun (WGS) entry which is preliminary data.</text>
</comment>